<reference evidence="4 7" key="2">
    <citation type="submission" date="2019-06" db="EMBL/GenBank/DDBJ databases">
        <title>Whole genome shotgun sequence of Brevibacillus agri NBRC 15538.</title>
        <authorList>
            <person name="Hosoyama A."/>
            <person name="Uohara A."/>
            <person name="Ohji S."/>
            <person name="Ichikawa N."/>
        </authorList>
    </citation>
    <scope>NUCLEOTIDE SEQUENCE [LARGE SCALE GENOMIC DNA]</scope>
    <source>
        <strain evidence="4 7">NBRC 15538</strain>
    </source>
</reference>
<feature type="domain" description="HipA-like C-terminal" evidence="3">
    <location>
        <begin position="147"/>
        <end position="224"/>
    </location>
</feature>
<dbReference type="GO" id="GO:0016301">
    <property type="term" value="F:kinase activity"/>
    <property type="evidence" value="ECO:0007669"/>
    <property type="project" value="UniProtKB-KW"/>
</dbReference>
<dbReference type="EMBL" id="BJOD01000012">
    <property type="protein sequence ID" value="GED25348.1"/>
    <property type="molecule type" value="Genomic_DNA"/>
</dbReference>
<accession>A0A3M8B477</accession>
<evidence type="ECO:0000256" key="2">
    <source>
        <dbReference type="ARBA" id="ARBA00022777"/>
    </source>
</evidence>
<evidence type="ECO:0000313" key="5">
    <source>
        <dbReference type="EMBL" id="RNB58251.1"/>
    </source>
</evidence>
<evidence type="ECO:0000313" key="4">
    <source>
        <dbReference type="EMBL" id="GED25348.1"/>
    </source>
</evidence>
<dbReference type="InterPro" id="IPR012893">
    <property type="entry name" value="HipA-like_C"/>
</dbReference>
<dbReference type="Proteomes" id="UP000317180">
    <property type="component" value="Unassembled WGS sequence"/>
</dbReference>
<keyword evidence="2 5" id="KW-0418">Kinase</keyword>
<keyword evidence="7" id="KW-1185">Reference proteome</keyword>
<evidence type="ECO:0000259" key="3">
    <source>
        <dbReference type="Pfam" id="PF07804"/>
    </source>
</evidence>
<dbReference type="Pfam" id="PF07804">
    <property type="entry name" value="HipA_C"/>
    <property type="match status" value="1"/>
</dbReference>
<gene>
    <name evidence="4" type="ORF">BAG01nite_14500</name>
    <name evidence="5" type="ORF">EB820_05760</name>
</gene>
<protein>
    <submittedName>
        <fullName evidence="5">Phosphatidylinositol kinase</fullName>
    </submittedName>
</protein>
<dbReference type="EMBL" id="RHHN01000018">
    <property type="protein sequence ID" value="RNB58251.1"/>
    <property type="molecule type" value="Genomic_DNA"/>
</dbReference>
<dbReference type="OrthoDB" id="9812605at2"/>
<proteinExistence type="predicted"/>
<evidence type="ECO:0000256" key="1">
    <source>
        <dbReference type="ARBA" id="ARBA00022679"/>
    </source>
</evidence>
<evidence type="ECO:0000313" key="6">
    <source>
        <dbReference type="Proteomes" id="UP000276178"/>
    </source>
</evidence>
<dbReference type="RefSeq" id="WP_122952654.1">
    <property type="nucleotide sequence ID" value="NZ_BJOD01000012.1"/>
</dbReference>
<name>A0A3M8B477_9BACL</name>
<dbReference type="GeneID" id="82812234"/>
<dbReference type="AlphaFoldDB" id="A0A3M8B477"/>
<comment type="caution">
    <text evidence="5">The sequence shown here is derived from an EMBL/GenBank/DDBJ whole genome shotgun (WGS) entry which is preliminary data.</text>
</comment>
<dbReference type="Proteomes" id="UP000276178">
    <property type="component" value="Unassembled WGS sequence"/>
</dbReference>
<organism evidence="5 6">
    <name type="scientific">Brevibacillus agri</name>
    <dbReference type="NCBI Taxonomy" id="51101"/>
    <lineage>
        <taxon>Bacteria</taxon>
        <taxon>Bacillati</taxon>
        <taxon>Bacillota</taxon>
        <taxon>Bacilli</taxon>
        <taxon>Bacillales</taxon>
        <taxon>Paenibacillaceae</taxon>
        <taxon>Brevibacillus</taxon>
    </lineage>
</organism>
<dbReference type="Gene3D" id="1.10.1070.20">
    <property type="match status" value="1"/>
</dbReference>
<sequence length="321" mass="37669">MYPILNISGWPFEDLYVSGSKEKRWYRFPESFKLGLFKLPVSLTSSTWKIEGESTGEMWAEKIASEIGKILGFSTHTVDIACVAADDEIVGHYGLDISKLDSGMIYGALCHSFLVEGEESLVEGADMIMEYDFTYNRDILRGEFEVYSYELLEKIFRKYNFIEELYKMMVFDTLIGNTDRHQDNFGIIRNEKTNEIRFAPFYDNSSSLGRELPQHKIMLMMRDKQMFDAYLFGRKSSSLIKWGNIQQHEKLNIFSLFQKIRECTPEISKYVSRIERLSDNLIIQLLEKVPDVVMTDLQKQFVIRLLITRRDYMLREFSHEN</sequence>
<keyword evidence="1" id="KW-0808">Transferase</keyword>
<evidence type="ECO:0000313" key="7">
    <source>
        <dbReference type="Proteomes" id="UP000317180"/>
    </source>
</evidence>
<reference evidence="5 6" key="1">
    <citation type="submission" date="2018-10" db="EMBL/GenBank/DDBJ databases">
        <title>Phylogenomics of Brevibacillus.</title>
        <authorList>
            <person name="Dunlap C."/>
        </authorList>
    </citation>
    <scope>NUCLEOTIDE SEQUENCE [LARGE SCALE GENOMIC DNA]</scope>
    <source>
        <strain evidence="5 6">NRRL NRS 1219</strain>
    </source>
</reference>